<feature type="coiled-coil region" evidence="12">
    <location>
        <begin position="296"/>
        <end position="330"/>
    </location>
</feature>
<evidence type="ECO:0000256" key="13">
    <source>
        <dbReference type="SAM" id="MobiDB-lite"/>
    </source>
</evidence>
<dbReference type="InterPro" id="IPR011992">
    <property type="entry name" value="EF-hand-dom_pair"/>
</dbReference>
<dbReference type="Pfam" id="PF00018">
    <property type="entry name" value="SH3_1"/>
    <property type="match status" value="1"/>
</dbReference>
<keyword evidence="7" id="KW-0479">Metal-binding</keyword>
<dbReference type="Pfam" id="PF00435">
    <property type="entry name" value="Spectrin"/>
    <property type="match status" value="19"/>
</dbReference>
<dbReference type="PROSITE" id="PS50002">
    <property type="entry name" value="SH3"/>
    <property type="match status" value="1"/>
</dbReference>
<evidence type="ECO:0000256" key="5">
    <source>
        <dbReference type="ARBA" id="ARBA00022490"/>
    </source>
</evidence>
<comment type="similarity">
    <text evidence="2">Belongs to the spectrin family.</text>
</comment>
<dbReference type="SUPFAM" id="SSF50044">
    <property type="entry name" value="SH3-domain"/>
    <property type="match status" value="1"/>
</dbReference>
<sequence length="2498" mass="287037">MSTELSTSAHFAPLENAADIARRREYVLSQYKAFKDALVSRRADLNSILQEQNFYRDADELERWIADRMQQATDGSWRDTSNLEASLQRHGALEAEVQANKGSLTKLDNEGKEMMDNEHKSSENIKARLASLHNLWDGLLKALELRGIRLQQAFSLVTFLHRCDEVLYWIKDKESIVGSTEIGYDLDHVNMLRVKFDEFSSELQGFGDRVKDIREEANKMVEEENHPESEAIRKKEREVLDEWELLNEKAKDRNKALIASTGVHKFKRDVEETILWMKEKELMLQSDDMGSDVASVQKLQRNHDNVERDLAALEEKVTLLCNEADKIQEEYGDISVNKERTEVSEKWEHLKDIANQRKTKLKQNYDLQRFLADCHDIMEWSDNMEARMTADEITSDVNGAEALVDKHQEHRGEIEAQESTFSEVINFGEALIDEGHPAATVIHVEISKEDSSSSSSSSSSEDESSERPVETRTTTKPGLIPEYVNNLRTRHESLLRTWEERQALYDQCLHLALFNRDAEQAETWVVTQEALLAQDDLGDSLDSVLTLRRKHDDFTRSAAAQEEKINSVDETATRLINKGHYASTDIEKRRDELLERHAALKKGIEVRQTALEDAYKFHSFQRDIHNLCSWIDEKNKIATDESYKDPSNIRGKLQRHQIFEEEVQASEERVQSCMKDAQALVDAEHYASDKIKQDAENVEVAWKDLLEKCKERGEKLSEACAEQAFNRTVADMHRWINDVENALKSEDYGKDVATVAALIKKHQLLEVDVQVHKERIDGIEVQANNFVDEKHFNCDDIKHKQEELASRYKSLQEPMAYRREKLAESRKSKQLFRDIQDELEWIQDKRPIATSTDIGKDLMSVKNLEKKHQIVQSEIASHESQINDVCHQANKLVEEGHFEAQTTDEVSHKLKDEWEKLKQDADQRRQDLSDALDAQKYLADANDADSWIEEKKIILSSQDVGADEDSAVSLIKKHEALMSDVDSYEGTIQALHKQAEECKLQCPWEKEEKLERVLVVYDYREKFPRELTVRKGEVLSLVSAYNPDWWKVENDERKGFVPSACLKRLVDEELKDDDESDEEGEEKPVQERNTLIKRQQDIETAYDELKVLGRSRITALEHSRRRHALTRECDDLMIWMEECKTLAETYNMQVENDDDEDSLEQVEKLQKKLDDFQKDLKAREKRVDELNAEAKDLGLEHDDGSSSSSSSSESGDENIREDMVVAEKVKDLNEKWISLHQVVKEQNDKLGSAHQVQRFFRDADETRDWIDEKSEALNIDNVGSDLPTVQALQRKHEGLERDLVVLGERVHGLNADATTLSTQHPDQDEPIQNKQTEINQAWNDLVAKAESRKRTLSDSYDLQRFLADCNELGRWVAHTHGEVSSVEVADDIPGAEALLQRHQEHRADMDARSPSFNALESQADALVQAEHPAAAEIDSAIQKISRDREELEKAWATRRILLEQCLTLHLFLRDCNNAENWMKAREAFLVSDESGDILDSVESLITKHEDFDRAIGLQETKMDGLQSSAKRLTEADPEHYAQAEINNKAEEVQTRWLKLKAALIEQRSRLGETQTLQQFSRDADEADAWITDKLQTAMDSSYKDPTNIQSKHQKHQAFEAELNANKERIDAVISMGQQLIDTHQCAGSEEAVQTRIQKLQEDWDHLLSKSSEKGEKLKEANQQQNFITAVKDLDFWMSEVEALLASEDMGKDVPSVSNLLKKQKLLEADVAAHEDRARDLTRHAESLLEKANESDALDQAAVEAKRDNIEKRFVTIKDLTKVRRGKLQESLVVHQLLRDIADEESWINEKKLLVSNDDCGKDLTSVNNLRKKQKRIELEINSHEPNIERILESGNKIKEEASMNKEEIGQRLDELTENWKTLKNMSDLRSVRLSQAQSFQQFRADLDEESSWMNEQLGVLGSQDQPNSLATAQTLLGKHEAFEMDLKVHRDRVSDVEATGHMLMQEENPLSDEVEMELKNISETLEKLDSATTLRQDLLRDTSDFLQFNWKADLVEAWIREKEQLLKSEDCGDDLSSVQALLVKQVTFEASLDAFEQEGIAKITILRDQLVVSDHAQSDAIKDRHSTLMERWNALKSASKVQRERLEKTQQRLKGVNDLYLLFAKKASAFNSWFENVEEDLSDPVQCHSIMEIQALLQEHGSFRETLGEAKKELKDLFDIDDRLQELDSTNPALDSAIPNNPYTWFTRQTVQETWNTVERMVDEREADLQQELGRQKDNDIARKKFAEKANTFHDLLTSTRATMVEESGTLESQLEATKLKSKEVKEKKDDLQEIEILAAALEEALILDNAYTEHSALGLAQQWNQLEQLGMRMQHNLEQQIQARNMTGVTEEALKEFSMMFKHFDKDKTGRLEHHEFKSCLRSLGYDLPMVEEGADDPEFQAILDMVDPNRDGCVSLQEYMGFMISRETENVKSSEEVESAFGALSAEGKAYVTKEELYQNLSREQAEYCVSHMPPYYDQHGINILGAYDYVAFTQQLFNN</sequence>
<dbReference type="Gene3D" id="2.30.30.40">
    <property type="entry name" value="SH3 Domains"/>
    <property type="match status" value="1"/>
</dbReference>
<evidence type="ECO:0000256" key="9">
    <source>
        <dbReference type="ARBA" id="ARBA00022837"/>
    </source>
</evidence>
<keyword evidence="5" id="KW-0963">Cytoplasm</keyword>
<proteinExistence type="inferred from homology"/>
<dbReference type="InterPro" id="IPR018159">
    <property type="entry name" value="Spectrin/alpha-actinin"/>
</dbReference>
<feature type="coiled-coil region" evidence="12">
    <location>
        <begin position="1712"/>
        <end position="1746"/>
    </location>
</feature>
<dbReference type="SMART" id="SM00326">
    <property type="entry name" value="SH3"/>
    <property type="match status" value="1"/>
</dbReference>
<dbReference type="SMART" id="SM00150">
    <property type="entry name" value="SPEC"/>
    <property type="match status" value="20"/>
</dbReference>
<evidence type="ECO:0000259" key="14">
    <source>
        <dbReference type="PROSITE" id="PS50002"/>
    </source>
</evidence>
<gene>
    <name evidence="16" type="ORF">CVLEPA_LOCUS28304</name>
</gene>
<feature type="domain" description="EF-hand" evidence="15">
    <location>
        <begin position="2349"/>
        <end position="2384"/>
    </location>
</feature>
<dbReference type="SUPFAM" id="SSF47473">
    <property type="entry name" value="EF-hand"/>
    <property type="match status" value="1"/>
</dbReference>
<dbReference type="InterPro" id="IPR036028">
    <property type="entry name" value="SH3-like_dom_sf"/>
</dbReference>
<evidence type="ECO:0000256" key="11">
    <source>
        <dbReference type="PROSITE-ProRule" id="PRU00192"/>
    </source>
</evidence>
<evidence type="ECO:0008006" key="18">
    <source>
        <dbReference type="Google" id="ProtNLM"/>
    </source>
</evidence>
<evidence type="ECO:0000256" key="10">
    <source>
        <dbReference type="ARBA" id="ARBA00023203"/>
    </source>
</evidence>
<comment type="subcellular location">
    <subcellularLocation>
        <location evidence="1">Cytoplasm</location>
    </subcellularLocation>
</comment>
<keyword evidence="6" id="KW-0597">Phosphoprotein</keyword>
<dbReference type="Gene3D" id="1.10.238.10">
    <property type="entry name" value="EF-hand"/>
    <property type="match status" value="2"/>
</dbReference>
<dbReference type="Pfam" id="PF08726">
    <property type="entry name" value="EFhand_Ca_insen"/>
    <property type="match status" value="1"/>
</dbReference>
<evidence type="ECO:0000256" key="4">
    <source>
        <dbReference type="ARBA" id="ARBA00022467"/>
    </source>
</evidence>
<feature type="coiled-coil region" evidence="12">
    <location>
        <begin position="233"/>
        <end position="260"/>
    </location>
</feature>
<dbReference type="Proteomes" id="UP001642483">
    <property type="component" value="Unassembled WGS sequence"/>
</dbReference>
<keyword evidence="17" id="KW-1185">Reference proteome</keyword>
<dbReference type="CDD" id="cd00051">
    <property type="entry name" value="EFh"/>
    <property type="match status" value="1"/>
</dbReference>
<evidence type="ECO:0000256" key="6">
    <source>
        <dbReference type="ARBA" id="ARBA00022553"/>
    </source>
</evidence>
<protein>
    <recommendedName>
        <fullName evidence="18">Spectrin alpha chain</fullName>
    </recommendedName>
</protein>
<dbReference type="Gene3D" id="1.20.58.60">
    <property type="match status" value="19"/>
</dbReference>
<evidence type="ECO:0000313" key="16">
    <source>
        <dbReference type="EMBL" id="CAK8694994.1"/>
    </source>
</evidence>
<dbReference type="CDD" id="cd00176">
    <property type="entry name" value="SPEC"/>
    <property type="match status" value="12"/>
</dbReference>
<reference evidence="16 17" key="1">
    <citation type="submission" date="2024-02" db="EMBL/GenBank/DDBJ databases">
        <authorList>
            <person name="Daric V."/>
            <person name="Darras S."/>
        </authorList>
    </citation>
    <scope>NUCLEOTIDE SEQUENCE [LARGE SCALE GENOMIC DNA]</scope>
</reference>
<feature type="domain" description="EF-hand" evidence="15">
    <location>
        <begin position="2392"/>
        <end position="2427"/>
    </location>
</feature>
<keyword evidence="10" id="KW-0009">Actin-binding</keyword>
<accession>A0ABP0GWH3</accession>
<dbReference type="InterPro" id="IPR018247">
    <property type="entry name" value="EF_Hand_1_Ca_BS"/>
</dbReference>
<dbReference type="InterPro" id="IPR001452">
    <property type="entry name" value="SH3_domain"/>
</dbReference>
<dbReference type="PROSITE" id="PS50222">
    <property type="entry name" value="EF_HAND_2"/>
    <property type="match status" value="2"/>
</dbReference>
<keyword evidence="3 11" id="KW-0728">SH3 domain</keyword>
<feature type="region of interest" description="Disordered" evidence="13">
    <location>
        <begin position="447"/>
        <end position="480"/>
    </location>
</feature>
<dbReference type="InterPro" id="IPR002017">
    <property type="entry name" value="Spectrin_repeat"/>
</dbReference>
<feature type="region of interest" description="Disordered" evidence="13">
    <location>
        <begin position="1068"/>
        <end position="1090"/>
    </location>
</feature>
<evidence type="ECO:0000259" key="15">
    <source>
        <dbReference type="PROSITE" id="PS50222"/>
    </source>
</evidence>
<dbReference type="PROSITE" id="PS00018">
    <property type="entry name" value="EF_HAND_1"/>
    <property type="match status" value="2"/>
</dbReference>
<evidence type="ECO:0000313" key="17">
    <source>
        <dbReference type="Proteomes" id="UP001642483"/>
    </source>
</evidence>
<evidence type="ECO:0000256" key="7">
    <source>
        <dbReference type="ARBA" id="ARBA00022723"/>
    </source>
</evidence>
<dbReference type="PANTHER" id="PTHR11915">
    <property type="entry name" value="SPECTRIN/FILAMIN RELATED CYTOSKELETAL PROTEIN"/>
    <property type="match status" value="1"/>
</dbReference>
<feature type="domain" description="SH3" evidence="14">
    <location>
        <begin position="1008"/>
        <end position="1067"/>
    </location>
</feature>
<keyword evidence="8" id="KW-0677">Repeat</keyword>
<dbReference type="InterPro" id="IPR014837">
    <property type="entry name" value="EF-hand_Ca_insen"/>
</dbReference>
<dbReference type="PRINTS" id="PR01887">
    <property type="entry name" value="SPECTRNALPHA"/>
</dbReference>
<feature type="compositionally biased region" description="Acidic residues" evidence="13">
    <location>
        <begin position="1069"/>
        <end position="1081"/>
    </location>
</feature>
<evidence type="ECO:0000256" key="3">
    <source>
        <dbReference type="ARBA" id="ARBA00022443"/>
    </source>
</evidence>
<comment type="caution">
    <text evidence="16">The sequence shown here is derived from an EMBL/GenBank/DDBJ whole genome shotgun (WGS) entry which is preliminary data.</text>
</comment>
<keyword evidence="4" id="KW-0117">Actin capping</keyword>
<evidence type="ECO:0000256" key="8">
    <source>
        <dbReference type="ARBA" id="ARBA00022737"/>
    </source>
</evidence>
<evidence type="ECO:0000256" key="2">
    <source>
        <dbReference type="ARBA" id="ARBA00006826"/>
    </source>
</evidence>
<dbReference type="SMART" id="SM01184">
    <property type="entry name" value="efhand_Ca_insen"/>
    <property type="match status" value="1"/>
</dbReference>
<evidence type="ECO:0000256" key="12">
    <source>
        <dbReference type="SAM" id="Coils"/>
    </source>
</evidence>
<dbReference type="Pfam" id="PF13499">
    <property type="entry name" value="EF-hand_7"/>
    <property type="match status" value="1"/>
</dbReference>
<organism evidence="16 17">
    <name type="scientific">Clavelina lepadiformis</name>
    <name type="common">Light-bulb sea squirt</name>
    <name type="synonym">Ascidia lepadiformis</name>
    <dbReference type="NCBI Taxonomy" id="159417"/>
    <lineage>
        <taxon>Eukaryota</taxon>
        <taxon>Metazoa</taxon>
        <taxon>Chordata</taxon>
        <taxon>Tunicata</taxon>
        <taxon>Ascidiacea</taxon>
        <taxon>Aplousobranchia</taxon>
        <taxon>Clavelinidae</taxon>
        <taxon>Clavelina</taxon>
    </lineage>
</organism>
<name>A0ABP0GWH3_CLALP</name>
<feature type="coiled-coil region" evidence="12">
    <location>
        <begin position="2271"/>
        <end position="2301"/>
    </location>
</feature>
<evidence type="ECO:0000256" key="1">
    <source>
        <dbReference type="ARBA" id="ARBA00004496"/>
    </source>
</evidence>
<feature type="region of interest" description="Disordered" evidence="13">
    <location>
        <begin position="1190"/>
        <end position="1215"/>
    </location>
</feature>
<feature type="compositionally biased region" description="Basic and acidic residues" evidence="13">
    <location>
        <begin position="1190"/>
        <end position="1200"/>
    </location>
</feature>
<dbReference type="EMBL" id="CAWYQH010000141">
    <property type="protein sequence ID" value="CAK8694994.1"/>
    <property type="molecule type" value="Genomic_DNA"/>
</dbReference>
<keyword evidence="12" id="KW-0175">Coiled coil</keyword>
<dbReference type="InterPro" id="IPR002048">
    <property type="entry name" value="EF_hand_dom"/>
</dbReference>
<keyword evidence="9" id="KW-0106">Calcium</keyword>
<dbReference type="SUPFAM" id="SSF46966">
    <property type="entry name" value="Spectrin repeat"/>
    <property type="match status" value="19"/>
</dbReference>
<dbReference type="SMART" id="SM00054">
    <property type="entry name" value="EFh"/>
    <property type="match status" value="2"/>
</dbReference>